<protein>
    <submittedName>
        <fullName evidence="1">Uncharacterized protein</fullName>
    </submittedName>
</protein>
<dbReference type="EMBL" id="MGHY01000005">
    <property type="protein sequence ID" value="OGM79946.1"/>
    <property type="molecule type" value="Genomic_DNA"/>
</dbReference>
<organism evidence="1 2">
    <name type="scientific">Candidatus Woesebacteria bacterium RIFOXYB1_FULL_38_16</name>
    <dbReference type="NCBI Taxonomy" id="1802538"/>
    <lineage>
        <taxon>Bacteria</taxon>
        <taxon>Candidatus Woeseibacteriota</taxon>
    </lineage>
</organism>
<dbReference type="Proteomes" id="UP000178999">
    <property type="component" value="Unassembled WGS sequence"/>
</dbReference>
<evidence type="ECO:0000313" key="2">
    <source>
        <dbReference type="Proteomes" id="UP000178999"/>
    </source>
</evidence>
<name>A0A1F8CV36_9BACT</name>
<accession>A0A1F8CV36</accession>
<gene>
    <name evidence="1" type="ORF">A2382_04635</name>
</gene>
<sequence length="129" mass="14959">MKENKEIIKTGLDREVVVQAFCEFVLEGVTHLDELLVEEGRVKEANKLLDRWTVQEERRVEQVGTLEERLRFNLSQSTVFVDAGFSDPQYLEEVIDDWLDQDLHNAEEAGLDETASLIQKKIEEIKARI</sequence>
<proteinExistence type="predicted"/>
<dbReference type="AlphaFoldDB" id="A0A1F8CV36"/>
<evidence type="ECO:0000313" key="1">
    <source>
        <dbReference type="EMBL" id="OGM79946.1"/>
    </source>
</evidence>
<reference evidence="1 2" key="1">
    <citation type="journal article" date="2016" name="Nat. Commun.">
        <title>Thousands of microbial genomes shed light on interconnected biogeochemical processes in an aquifer system.</title>
        <authorList>
            <person name="Anantharaman K."/>
            <person name="Brown C.T."/>
            <person name="Hug L.A."/>
            <person name="Sharon I."/>
            <person name="Castelle C.J."/>
            <person name="Probst A.J."/>
            <person name="Thomas B.C."/>
            <person name="Singh A."/>
            <person name="Wilkins M.J."/>
            <person name="Karaoz U."/>
            <person name="Brodie E.L."/>
            <person name="Williams K.H."/>
            <person name="Hubbard S.S."/>
            <person name="Banfield J.F."/>
        </authorList>
    </citation>
    <scope>NUCLEOTIDE SEQUENCE [LARGE SCALE GENOMIC DNA]</scope>
</reference>
<comment type="caution">
    <text evidence="1">The sequence shown here is derived from an EMBL/GenBank/DDBJ whole genome shotgun (WGS) entry which is preliminary data.</text>
</comment>
<dbReference type="STRING" id="1802538.A2382_04635"/>